<proteinExistence type="predicted"/>
<dbReference type="Gene3D" id="3.30.2410.10">
    <property type="entry name" value="Hect, E3 ligase catalytic domain"/>
    <property type="match status" value="1"/>
</dbReference>
<dbReference type="PROSITE" id="PS50237">
    <property type="entry name" value="HECT"/>
    <property type="match status" value="1"/>
</dbReference>
<dbReference type="InterPro" id="IPR035983">
    <property type="entry name" value="Hect_E3_ubiquitin_ligase"/>
</dbReference>
<name>A0A7G2IGA5_WHEAT</name>
<comment type="caution">
    <text evidence="5">Lacks conserved residue(s) required for the propagation of feature annotation.</text>
</comment>
<evidence type="ECO:0000256" key="2">
    <source>
        <dbReference type="ARBA" id="ARBA00012485"/>
    </source>
</evidence>
<evidence type="ECO:0000256" key="6">
    <source>
        <dbReference type="SAM" id="MobiDB-lite"/>
    </source>
</evidence>
<dbReference type="Pfam" id="PF00632">
    <property type="entry name" value="HECT"/>
    <property type="match status" value="1"/>
</dbReference>
<protein>
    <recommendedName>
        <fullName evidence="2">HECT-type E3 ubiquitin transferase</fullName>
        <ecNumber evidence="2">2.3.2.26</ecNumber>
    </recommendedName>
</protein>
<evidence type="ECO:0000256" key="4">
    <source>
        <dbReference type="ARBA" id="ARBA00022786"/>
    </source>
</evidence>
<keyword evidence="3" id="KW-0808">Transferase</keyword>
<dbReference type="GO" id="GO:0000209">
    <property type="term" value="P:protein polyubiquitination"/>
    <property type="evidence" value="ECO:0007669"/>
    <property type="project" value="InterPro"/>
</dbReference>
<dbReference type="SMART" id="SM00119">
    <property type="entry name" value="HECTc"/>
    <property type="match status" value="1"/>
</dbReference>
<keyword evidence="4 5" id="KW-0833">Ubl conjugation pathway</keyword>
<dbReference type="Gene3D" id="3.90.1750.10">
    <property type="entry name" value="Hect, E3 ligase catalytic domains"/>
    <property type="match status" value="1"/>
</dbReference>
<evidence type="ECO:0000259" key="7">
    <source>
        <dbReference type="PROSITE" id="PS50237"/>
    </source>
</evidence>
<dbReference type="AlphaFoldDB" id="A0A7G2IGA5"/>
<evidence type="ECO:0000256" key="3">
    <source>
        <dbReference type="ARBA" id="ARBA00022679"/>
    </source>
</evidence>
<organism evidence="8">
    <name type="scientific">Triticum aestivum</name>
    <name type="common">Wheat</name>
    <dbReference type="NCBI Taxonomy" id="4565"/>
    <lineage>
        <taxon>Eukaryota</taxon>
        <taxon>Viridiplantae</taxon>
        <taxon>Streptophyta</taxon>
        <taxon>Embryophyta</taxon>
        <taxon>Tracheophyta</taxon>
        <taxon>Spermatophyta</taxon>
        <taxon>Magnoliopsida</taxon>
        <taxon>Liliopsida</taxon>
        <taxon>Poales</taxon>
        <taxon>Poaceae</taxon>
        <taxon>BOP clade</taxon>
        <taxon>Pooideae</taxon>
        <taxon>Triticodae</taxon>
        <taxon>Triticeae</taxon>
        <taxon>Triticinae</taxon>
        <taxon>Triticum</taxon>
    </lineage>
</organism>
<gene>
    <name evidence="8" type="ORF">TRAES_3BF045000020CFD_c1</name>
</gene>
<dbReference type="GO" id="GO:0061630">
    <property type="term" value="F:ubiquitin protein ligase activity"/>
    <property type="evidence" value="ECO:0007669"/>
    <property type="project" value="UniProtKB-EC"/>
</dbReference>
<evidence type="ECO:0000256" key="5">
    <source>
        <dbReference type="PROSITE-ProRule" id="PRU00104"/>
    </source>
</evidence>
<comment type="catalytic activity">
    <reaction evidence="1">
        <text>S-ubiquitinyl-[E2 ubiquitin-conjugating enzyme]-L-cysteine + [acceptor protein]-L-lysine = [E2 ubiquitin-conjugating enzyme]-L-cysteine + N(6)-ubiquitinyl-[acceptor protein]-L-lysine.</text>
        <dbReference type="EC" id="2.3.2.26"/>
    </reaction>
</comment>
<dbReference type="SUPFAM" id="SSF56204">
    <property type="entry name" value="Hect, E3 ligase catalytic domain"/>
    <property type="match status" value="1"/>
</dbReference>
<reference evidence="8" key="1">
    <citation type="journal article" date="2014" name="Science">
        <title>Structural and functional partitioning of bread wheat chromosome 3B.</title>
        <authorList>
            <person name="Choulet F."/>
            <person name="Alberti A."/>
            <person name="Theil S."/>
            <person name="Glover N."/>
            <person name="Barbe V."/>
            <person name="Daron J."/>
            <person name="Pingault L."/>
            <person name="Sourdille P."/>
            <person name="Couloux A."/>
            <person name="Paux E."/>
            <person name="Leroy P."/>
            <person name="Mangenot S."/>
            <person name="Guilhot N."/>
            <person name="Le Gouis J."/>
            <person name="Balfourier F."/>
            <person name="Alaux M."/>
            <person name="Jamilloux V."/>
            <person name="Poulain J."/>
            <person name="Durand C."/>
            <person name="Bellec A."/>
            <person name="Gaspin C."/>
            <person name="Safar J."/>
            <person name="Dolezel J."/>
            <person name="Rogers J."/>
            <person name="Vandepoele K."/>
            <person name="Aury J.M."/>
            <person name="Mayer K."/>
            <person name="Berges H."/>
            <person name="Quesneville H."/>
            <person name="Wincker P."/>
            <person name="Feuillet C."/>
        </authorList>
    </citation>
    <scope>NUCLEOTIDE SEQUENCE [LARGE SCALE GENOMIC DNA]</scope>
</reference>
<dbReference type="EMBL" id="CBUC010000065">
    <property type="protein sequence ID" value="CDJ26344.1"/>
    <property type="molecule type" value="Genomic_DNA"/>
</dbReference>
<comment type="caution">
    <text evidence="8">The sequence shown here is derived from an EMBL/GenBank/DDBJ whole genome shotgun (WGS) entry which is preliminary data.</text>
</comment>
<dbReference type="EC" id="2.3.2.26" evidence="2"/>
<feature type="region of interest" description="Disordered" evidence="6">
    <location>
        <begin position="284"/>
        <end position="358"/>
    </location>
</feature>
<accession>A0A7G2IGA5</accession>
<dbReference type="PANTHER" id="PTHR45700">
    <property type="entry name" value="UBIQUITIN-PROTEIN LIGASE E3C"/>
    <property type="match status" value="1"/>
</dbReference>
<evidence type="ECO:0000256" key="1">
    <source>
        <dbReference type="ARBA" id="ARBA00000885"/>
    </source>
</evidence>
<dbReference type="InterPro" id="IPR000569">
    <property type="entry name" value="HECT_dom"/>
</dbReference>
<feature type="compositionally biased region" description="Polar residues" evidence="6">
    <location>
        <begin position="289"/>
        <end position="298"/>
    </location>
</feature>
<dbReference type="InterPro" id="IPR044611">
    <property type="entry name" value="E3A/B/C-like"/>
</dbReference>
<evidence type="ECO:0000313" key="8">
    <source>
        <dbReference type="EMBL" id="CDJ26344.1"/>
    </source>
</evidence>
<dbReference type="PANTHER" id="PTHR45700:SF6">
    <property type="entry name" value="E3 UBIQUITIN-PROTEIN LIGASE UPL6"/>
    <property type="match status" value="1"/>
</dbReference>
<dbReference type="Gene3D" id="3.30.2160.10">
    <property type="entry name" value="Hect, E3 ligase catalytic domain"/>
    <property type="match status" value="1"/>
</dbReference>
<sequence>MSFCGDPTESDCQVQQKLQISSAMTIQSSSLMYCYFIRKRFGIESEPFGQFLSIFDPKKESDVDILVKIFDWYAKCEGSALVLNLNRLASSYPSLTQRKRAMLISSSKSLIGMPNVRAFCSQGLIEHYINKIASFCLSDVFPSDMSAGHPGYASLFANIFDAAVYILSDQALSHERVADLLNASVLFLDALPKIASPSKSIDDVDNSGLHEYLQREIRLVLQVLVNAAVRCTASISYIDTARQPTVAMKAVGSLSALVHLMLETFSMDQPLVVWRRSSRTRSSRIFHASRSSPNSLQDMSAAAGAGKPRALQKKGILPSGSPCAKEEKRRDEGEEAAGAWRGDEAGGEPAEQAARRRSRRRSRPPIFLFIGNDFSVEPAMICRIKRLALICVHTVHQKRVEWGHQVLMPSEITDAPSIRILETLACLLNPQLKWNCEVVMYLQQKKIHCLFREVIETVSEKAIHLAKQSDSASAFEKVLILFVSHVENHTHCCPAVHPRWSFPYQILSIPFLWHRLPHLKLLLLFGVVCFKNGILLLTIALMAFCSQGLIEHYINKIASFCLSDVFPSDMSAGHPGYASLFANIFDAAVYILSDQALSHERVADLLNASVLFLDALPKIASPSKSIDDVDNSGLHEYLQREIRLVLQVLVNAAVRCTASISYIDTARQPTVAMKAVGSLSALVHLMLETFSMDVIMTALAFHTEIASVLWNFIKWCHESESWNIFLNSLISWPTNAPAWFLPVSLFCPIYMHMLGVLDNTEFIEQGEPFLLDDLKYLVSVLKEELFEILWNIPSHTSNIQAALPNPLGLQKISIEGLKSKAMFGLIELLSELQDWNNRLFTDDESAFCIDNFSEVVGEDFVGQAILANSQESKLVKIAPFLVPFSLRLQIYHLYLAADKAKFKASRLPLGSHPIEIRRTHSREDAFEHLNHLSSEELKGYIEVSFINQHGIREEGVGEGISRDFIDGVAKLAFGSDAGFFKSTSRNLLYPRLGSVSAQDLEHFHFLGLLLGKAMYENVSIEAVFELSFLKTIKQRPICLNDFSLLDKAIYNQLRNMKKEEDSISGWGLYFSISSGNNNDEEDLLPGGSNMLVTKHNFALYMHLVADYKLKHQIRAQSKHFLRGFQQLISLEWLDMFSEPEVQWIISGPSKGLDIDDLRSNTNYAGAFHQDHEVIIFFWEVLETFGQDDRKAFLK</sequence>
<feature type="domain" description="HECT" evidence="7">
    <location>
        <begin position="933"/>
        <end position="1194"/>
    </location>
</feature>